<evidence type="ECO:0000313" key="4">
    <source>
        <dbReference type="Proteomes" id="UP000233534"/>
    </source>
</evidence>
<dbReference type="SUPFAM" id="SSF48452">
    <property type="entry name" value="TPR-like"/>
    <property type="match status" value="2"/>
</dbReference>
<dbReference type="PROSITE" id="PS50005">
    <property type="entry name" value="TPR"/>
    <property type="match status" value="1"/>
</dbReference>
<feature type="repeat" description="TPR" evidence="1">
    <location>
        <begin position="581"/>
        <end position="614"/>
    </location>
</feature>
<dbReference type="InterPro" id="IPR019734">
    <property type="entry name" value="TPR_rpt"/>
</dbReference>
<proteinExistence type="predicted"/>
<dbReference type="EMBL" id="CP025197">
    <property type="protein sequence ID" value="AUG56315.1"/>
    <property type="molecule type" value="Genomic_DNA"/>
</dbReference>
<feature type="transmembrane region" description="Helical" evidence="2">
    <location>
        <begin position="282"/>
        <end position="302"/>
    </location>
</feature>
<dbReference type="InterPro" id="IPR011990">
    <property type="entry name" value="TPR-like_helical_dom_sf"/>
</dbReference>
<keyword evidence="2" id="KW-0472">Membrane</keyword>
<dbReference type="Gene3D" id="1.25.40.10">
    <property type="entry name" value="Tetratricopeptide repeat domain"/>
    <property type="match status" value="2"/>
</dbReference>
<sequence length="851" mass="100055">MPHTYNGIGTWYYGKKNEHVREGICEFCNKPSTLKTYDTTKFFVFLYIPVLPLGEKKIIDECSVCRKHRVIKLSEWERMKKEAGEELYNSWIQEPGNVEKAKKLFESIVFYRDVELLKSLEQDIQNYCMNDPQILKFWGETHLFLNQFDEAERAFKASLLIKEDVGVKEELAETLAKNLKPDEAKSYLTHIFDYPDESKLYYIFLLIESYQFIGEHDNALEVINKIEEVYPDIADNIEFKRYKKRTQRHYNSNKRIKGNLISPIQDRKKEGSSNISFILPKVMPLIFITGMILIYTLISYFAGLSRTVYVINGLNTSYSIEVNGEKIKLLPMSTEKIKVPEGTTKVNIVESDIIEGEFEFEINTPFWKRPFIRKLRILNPDKVAVLLREETIYVVDDYRGELPEYDESWYEYYTGRYFYELEPVNFLFEEFPETLELSSKKEKKTRLALMEDFLSLSSYMYVLGSVDHEDALSHIESKLVYNPDNERSLQLLSYYQDEDKYLDFLRSKLDERPVLVNLHICYQDYMESNHPSYNLKEEYTRYLENEKDNNELYYLLSRIEENFQERLSLLERSIEGDNPSAFGYYILGYINFGMGNFEKAYDYVKKAVDIREGQESFNYVMEEIMLSLKMYDDLMERNKVLQGREPYNGSLVLGEVVLHMHKGDVAAAEEAVSNYLERIKDSDSETIRLWDSYLKGVIAYCSGDVHTYASILENMGDDNSVMAFEHAFINGDYDRAADIAINDELGSYYLLLLHLAETDAEKASEYLNYVIEQYKENDILYKKAAECLSGEIEWTMEDINEIGVYPNEKLLILLALEKQQTPYKEELLELARKLNYRIEFPRHFINSLLNK</sequence>
<keyword evidence="4" id="KW-1185">Reference proteome</keyword>
<evidence type="ECO:0000256" key="1">
    <source>
        <dbReference type="PROSITE-ProRule" id="PRU00339"/>
    </source>
</evidence>
<gene>
    <name evidence="3" type="ORF">HVS_01760</name>
</gene>
<dbReference type="RefSeq" id="WP_101298733.1">
    <property type="nucleotide sequence ID" value="NZ_CP025197.1"/>
</dbReference>
<dbReference type="KEGG" id="hsc:HVS_01760"/>
<organism evidence="3 4">
    <name type="scientific">Acetivibrio saccincola</name>
    <dbReference type="NCBI Taxonomy" id="1677857"/>
    <lineage>
        <taxon>Bacteria</taxon>
        <taxon>Bacillati</taxon>
        <taxon>Bacillota</taxon>
        <taxon>Clostridia</taxon>
        <taxon>Eubacteriales</taxon>
        <taxon>Oscillospiraceae</taxon>
        <taxon>Acetivibrio</taxon>
    </lineage>
</organism>
<reference evidence="3 4" key="1">
    <citation type="submission" date="2017-12" db="EMBL/GenBank/DDBJ databases">
        <title>Complete genome sequence of Herbivorax saccincola GGR1, a novel Cellulosome-producing hydrolytic bacterium in a thermophilic biogas plant, established by Illumina and Nanopore MinION sequencing.</title>
        <authorList>
            <person name="Pechtl A."/>
            <person name="Ruckert C."/>
            <person name="Koeck D.E."/>
            <person name="Maus I."/>
            <person name="Winkler A."/>
            <person name="Kalinowski J."/>
            <person name="Puhler A."/>
            <person name="Schwarz W.W."/>
            <person name="Zverlov V.V."/>
            <person name="Schluter A."/>
            <person name="Liebl W."/>
        </authorList>
    </citation>
    <scope>NUCLEOTIDE SEQUENCE [LARGE SCALE GENOMIC DNA]</scope>
    <source>
        <strain evidence="4">SR1</strain>
    </source>
</reference>
<dbReference type="AlphaFoldDB" id="A0A2K9EAU9"/>
<protein>
    <submittedName>
        <fullName evidence="3">Tetratricopeptide repeat protein</fullName>
    </submittedName>
</protein>
<keyword evidence="2" id="KW-1133">Transmembrane helix</keyword>
<evidence type="ECO:0000313" key="3">
    <source>
        <dbReference type="EMBL" id="AUG56315.1"/>
    </source>
</evidence>
<keyword evidence="2" id="KW-0812">Transmembrane</keyword>
<dbReference type="SMART" id="SM00028">
    <property type="entry name" value="TPR"/>
    <property type="match status" value="3"/>
</dbReference>
<accession>A0A2K9EAU9</accession>
<keyword evidence="1" id="KW-0802">TPR repeat</keyword>
<name>A0A2K9EAU9_9FIRM</name>
<dbReference type="Proteomes" id="UP000233534">
    <property type="component" value="Chromosome"/>
</dbReference>
<evidence type="ECO:0000256" key="2">
    <source>
        <dbReference type="SAM" id="Phobius"/>
    </source>
</evidence>